<feature type="region of interest" description="Disordered" evidence="1">
    <location>
        <begin position="58"/>
        <end position="119"/>
    </location>
</feature>
<feature type="compositionally biased region" description="Acidic residues" evidence="1">
    <location>
        <begin position="102"/>
        <end position="111"/>
    </location>
</feature>
<evidence type="ECO:0000256" key="1">
    <source>
        <dbReference type="SAM" id="MobiDB-lite"/>
    </source>
</evidence>
<dbReference type="Gene3D" id="1.20.5.340">
    <property type="match status" value="1"/>
</dbReference>
<evidence type="ECO:0000313" key="4">
    <source>
        <dbReference type="Proteomes" id="UP000054279"/>
    </source>
</evidence>
<feature type="compositionally biased region" description="Basic and acidic residues" evidence="1">
    <location>
        <begin position="58"/>
        <end position="88"/>
    </location>
</feature>
<gene>
    <name evidence="3" type="ORF">M422DRAFT_260703</name>
</gene>
<reference evidence="3 4" key="1">
    <citation type="submission" date="2014-06" db="EMBL/GenBank/DDBJ databases">
        <title>Evolutionary Origins and Diversification of the Mycorrhizal Mutualists.</title>
        <authorList>
            <consortium name="DOE Joint Genome Institute"/>
            <consortium name="Mycorrhizal Genomics Consortium"/>
            <person name="Kohler A."/>
            <person name="Kuo A."/>
            <person name="Nagy L.G."/>
            <person name="Floudas D."/>
            <person name="Copeland A."/>
            <person name="Barry K.W."/>
            <person name="Cichocki N."/>
            <person name="Veneault-Fourrey C."/>
            <person name="LaButti K."/>
            <person name="Lindquist E.A."/>
            <person name="Lipzen A."/>
            <person name="Lundell T."/>
            <person name="Morin E."/>
            <person name="Murat C."/>
            <person name="Riley R."/>
            <person name="Ohm R."/>
            <person name="Sun H."/>
            <person name="Tunlid A."/>
            <person name="Henrissat B."/>
            <person name="Grigoriev I.V."/>
            <person name="Hibbett D.S."/>
            <person name="Martin F."/>
        </authorList>
    </citation>
    <scope>NUCLEOTIDE SEQUENCE [LARGE SCALE GENOMIC DNA]</scope>
    <source>
        <strain evidence="3 4">SS14</strain>
    </source>
</reference>
<feature type="domain" description="Myb-like" evidence="2">
    <location>
        <begin position="507"/>
        <end position="579"/>
    </location>
</feature>
<protein>
    <recommendedName>
        <fullName evidence="2">Myb-like domain-containing protein</fullName>
    </recommendedName>
</protein>
<dbReference type="PROSITE" id="PS50090">
    <property type="entry name" value="MYB_LIKE"/>
    <property type="match status" value="1"/>
</dbReference>
<evidence type="ECO:0000313" key="3">
    <source>
        <dbReference type="EMBL" id="KIJ36838.1"/>
    </source>
</evidence>
<keyword evidence="4" id="KW-1185">Reference proteome</keyword>
<dbReference type="OrthoDB" id="10255630at2759"/>
<organism evidence="3 4">
    <name type="scientific">Sphaerobolus stellatus (strain SS14)</name>
    <dbReference type="NCBI Taxonomy" id="990650"/>
    <lineage>
        <taxon>Eukaryota</taxon>
        <taxon>Fungi</taxon>
        <taxon>Dikarya</taxon>
        <taxon>Basidiomycota</taxon>
        <taxon>Agaricomycotina</taxon>
        <taxon>Agaricomycetes</taxon>
        <taxon>Phallomycetidae</taxon>
        <taxon>Geastrales</taxon>
        <taxon>Sphaerobolaceae</taxon>
        <taxon>Sphaerobolus</taxon>
    </lineage>
</organism>
<dbReference type="Gene3D" id="1.10.287.1490">
    <property type="match status" value="1"/>
</dbReference>
<name>A0A0C9U221_SPHS4</name>
<proteinExistence type="predicted"/>
<dbReference type="InterPro" id="IPR001005">
    <property type="entry name" value="SANT/Myb"/>
</dbReference>
<accession>A0A0C9U221</accession>
<dbReference type="Proteomes" id="UP000054279">
    <property type="component" value="Unassembled WGS sequence"/>
</dbReference>
<feature type="region of interest" description="Disordered" evidence="1">
    <location>
        <begin position="482"/>
        <end position="513"/>
    </location>
</feature>
<dbReference type="AlphaFoldDB" id="A0A0C9U221"/>
<dbReference type="HOGENOM" id="CLU_422826_0_0_1"/>
<sequence length="648" mass="73730">MHRRFTKQTINLLANEKVTLMAQLEGFEELEKKYADVEGQLEKTRQMAKEVVARLKVAEEEREGTARRLEEVEKKEKAVSDKARDMELQRSSVGAGGAGWEAETEPDECDELTSSNERTIQEKTELQNELKELKSSHASLSTSHTDSEQACSSLESQFEALQAMVVSLQHQVSQLSSDLASHLNEVRTLEAEAKAQADDAEWVKNELQAENSELLAQLEEMRPKVVELSNKITEDEERMWNAEKRARGLGEEVERLERVLDERDAALQDAEGRVRELEDEMKKMEGKHASHVRLAHELVASKKTMEKLESKLEGLKTVVKERKREAKRLEEEVKNWEAEAELVRGALESSQVAEKEAVGMEGANVLQESPRNGQVNLSDELLSNLRQQHTLDMLTAHSRIRELETKVFDAQVETHVFQRRIKQLEDELLQLRASKSALATPSSERQSFNSMRPHTKVLAPRPVYEDNLLAETRREHPYIPVTSGGCSPGPEAGSQDISQSPAGNREARNAKKTHWQPWQDRFLTKVVLTYRPFLVDHCEVAAAWDGLAQRLLEDSRSQGPRSVIDRTGGACRARFKRLIRTQKINETMSLQKTGTDEEECDEDSPRMSKMPQIAPLHRRRTLKASRRIIDSPLTTKVSRKWHVTHCII</sequence>
<evidence type="ECO:0000259" key="2">
    <source>
        <dbReference type="PROSITE" id="PS50090"/>
    </source>
</evidence>
<dbReference type="EMBL" id="KN837174">
    <property type="protein sequence ID" value="KIJ36838.1"/>
    <property type="molecule type" value="Genomic_DNA"/>
</dbReference>